<keyword evidence="2" id="KW-1133">Transmembrane helix</keyword>
<keyword evidence="4" id="KW-1185">Reference proteome</keyword>
<feature type="transmembrane region" description="Helical" evidence="2">
    <location>
        <begin position="48"/>
        <end position="69"/>
    </location>
</feature>
<feature type="transmembrane region" description="Helical" evidence="2">
    <location>
        <begin position="174"/>
        <end position="194"/>
    </location>
</feature>
<evidence type="ECO:0000256" key="1">
    <source>
        <dbReference type="SAM" id="MobiDB-lite"/>
    </source>
</evidence>
<accession>A0A0C9UER7</accession>
<dbReference type="AlphaFoldDB" id="A0A0C9UER7"/>
<evidence type="ECO:0000256" key="2">
    <source>
        <dbReference type="SAM" id="Phobius"/>
    </source>
</evidence>
<dbReference type="HOGENOM" id="CLU_044614_1_0_1"/>
<protein>
    <submittedName>
        <fullName evidence="3">Uncharacterized protein</fullName>
    </submittedName>
</protein>
<proteinExistence type="predicted"/>
<dbReference type="EMBL" id="KN837215">
    <property type="protein sequence ID" value="KIJ33279.1"/>
    <property type="molecule type" value="Genomic_DNA"/>
</dbReference>
<feature type="transmembrane region" description="Helical" evidence="2">
    <location>
        <begin position="12"/>
        <end position="33"/>
    </location>
</feature>
<feature type="transmembrane region" description="Helical" evidence="2">
    <location>
        <begin position="222"/>
        <end position="243"/>
    </location>
</feature>
<gene>
    <name evidence="3" type="ORF">M422DRAFT_52491</name>
</gene>
<evidence type="ECO:0000313" key="3">
    <source>
        <dbReference type="EMBL" id="KIJ33279.1"/>
    </source>
</evidence>
<feature type="region of interest" description="Disordered" evidence="1">
    <location>
        <begin position="308"/>
        <end position="330"/>
    </location>
</feature>
<dbReference type="Proteomes" id="UP000054279">
    <property type="component" value="Unassembled WGS sequence"/>
</dbReference>
<feature type="transmembrane region" description="Helical" evidence="2">
    <location>
        <begin position="249"/>
        <end position="272"/>
    </location>
</feature>
<organism evidence="3 4">
    <name type="scientific">Sphaerobolus stellatus (strain SS14)</name>
    <dbReference type="NCBI Taxonomy" id="990650"/>
    <lineage>
        <taxon>Eukaryota</taxon>
        <taxon>Fungi</taxon>
        <taxon>Dikarya</taxon>
        <taxon>Basidiomycota</taxon>
        <taxon>Agaricomycotina</taxon>
        <taxon>Agaricomycetes</taxon>
        <taxon>Phallomycetidae</taxon>
        <taxon>Geastrales</taxon>
        <taxon>Sphaerobolaceae</taxon>
        <taxon>Sphaerobolus</taxon>
    </lineage>
</organism>
<evidence type="ECO:0000313" key="4">
    <source>
        <dbReference type="Proteomes" id="UP000054279"/>
    </source>
</evidence>
<feature type="transmembrane region" description="Helical" evidence="2">
    <location>
        <begin position="136"/>
        <end position="158"/>
    </location>
</feature>
<name>A0A0C9UER7_SPHS4</name>
<reference evidence="3 4" key="1">
    <citation type="submission" date="2014-06" db="EMBL/GenBank/DDBJ databases">
        <title>Evolutionary Origins and Diversification of the Mycorrhizal Mutualists.</title>
        <authorList>
            <consortium name="DOE Joint Genome Institute"/>
            <consortium name="Mycorrhizal Genomics Consortium"/>
            <person name="Kohler A."/>
            <person name="Kuo A."/>
            <person name="Nagy L.G."/>
            <person name="Floudas D."/>
            <person name="Copeland A."/>
            <person name="Barry K.W."/>
            <person name="Cichocki N."/>
            <person name="Veneault-Fourrey C."/>
            <person name="LaButti K."/>
            <person name="Lindquist E.A."/>
            <person name="Lipzen A."/>
            <person name="Lundell T."/>
            <person name="Morin E."/>
            <person name="Murat C."/>
            <person name="Riley R."/>
            <person name="Ohm R."/>
            <person name="Sun H."/>
            <person name="Tunlid A."/>
            <person name="Henrissat B."/>
            <person name="Grigoriev I.V."/>
            <person name="Hibbett D.S."/>
            <person name="Martin F."/>
        </authorList>
    </citation>
    <scope>NUCLEOTIDE SEQUENCE [LARGE SCALE GENOMIC DNA]</scope>
    <source>
        <strain evidence="3 4">SS14</strain>
    </source>
</reference>
<sequence length="330" mass="36344">MLSPQIAQLAGLFAETLFYGFYLVSLCFCLRTFPSSTFRTLTISTDKILVLVTLAIAVTVTLDLSLIFLRVIAILRVSTIQWDPSVPESIKEVSRLTALNGPIWQGTVKAACIYVESSLADAVLIWRCWAIYNRSYLVICLPVGLWLACIGISCWGLFTAVNVLTMSKELLDSIIAYWTFTLTLNILVPALIVYRLQRHGQERASVFSDESAMTPLNHVKRIILDSGLLYAITSIPALVTQVINSNALHITSGLGIMVEGITFNLILIRVAILKKEQQIIPMRHLTAIRFASSNTPTASEIPGSVMANSHSGSMKNIPKDSNTEIIETPV</sequence>
<keyword evidence="2" id="KW-0812">Transmembrane</keyword>
<dbReference type="OrthoDB" id="3346544at2759"/>
<keyword evidence="2" id="KW-0472">Membrane</keyword>